<dbReference type="InterPro" id="IPR000713">
    <property type="entry name" value="Mur_ligase_N"/>
</dbReference>
<dbReference type="Gene3D" id="3.90.190.20">
    <property type="entry name" value="Mur ligase, C-terminal domain"/>
    <property type="match status" value="2"/>
</dbReference>
<evidence type="ECO:0000313" key="14">
    <source>
        <dbReference type="EMBL" id="PRZ00731.1"/>
    </source>
</evidence>
<evidence type="ECO:0000259" key="11">
    <source>
        <dbReference type="Pfam" id="PF01225"/>
    </source>
</evidence>
<dbReference type="GO" id="GO:0008765">
    <property type="term" value="F:UDP-N-acetylmuramoylalanyl-D-glutamate-2,6-diaminopimelate ligase activity"/>
    <property type="evidence" value="ECO:0007669"/>
    <property type="project" value="UniProtKB-UniRule"/>
</dbReference>
<comment type="function">
    <text evidence="8 10">Involved in cell wall formation. Catalyzes the final step in the synthesis of UDP-N-acetylmuramoyl-pentapeptide, the precursor of murein.</text>
</comment>
<evidence type="ECO:0000256" key="1">
    <source>
        <dbReference type="ARBA" id="ARBA00005898"/>
    </source>
</evidence>
<feature type="domain" description="Mur ligase central" evidence="13">
    <location>
        <begin position="590"/>
        <end position="779"/>
    </location>
</feature>
<gene>
    <name evidence="8" type="primary">murF</name>
    <name evidence="7" type="synonym">murE</name>
    <name evidence="14" type="ORF">BCM14_0201</name>
</gene>
<keyword evidence="3 8" id="KW-0133">Cell shape</keyword>
<keyword evidence="15" id="KW-1185">Reference proteome</keyword>
<dbReference type="PANTHER" id="PTHR23135:SF4">
    <property type="entry name" value="UDP-N-ACETYLMURAMOYL-L-ALANYL-D-GLUTAMATE--2,6-DIAMINOPIMELATE LIGASE MURE HOMOLOG, CHLOROPLASTIC"/>
    <property type="match status" value="1"/>
</dbReference>
<comment type="similarity">
    <text evidence="8">Belongs to the MurCDEF family. MurF subfamily.</text>
</comment>
<dbReference type="HAMAP" id="MF_00208">
    <property type="entry name" value="MurE"/>
    <property type="match status" value="1"/>
</dbReference>
<keyword evidence="8" id="KW-0547">Nucleotide-binding</keyword>
<feature type="binding site" evidence="7">
    <location>
        <begin position="123"/>
        <end position="129"/>
    </location>
    <ligand>
        <name>ATP</name>
        <dbReference type="ChEBI" id="CHEBI:30616"/>
    </ligand>
</feature>
<protein>
    <recommendedName>
        <fullName evidence="7 8">Multifunctional fusion protein</fullName>
    </recommendedName>
    <domain>
        <recommendedName>
            <fullName evidence="7">UDP-N-acetylmuramoyl-L-alanyl-D-glutamate--2,6-diaminopimelate ligase</fullName>
            <ecNumber evidence="7">6.3.2.13</ecNumber>
        </recommendedName>
        <alternativeName>
            <fullName evidence="7">Meso-A2pm-adding enzyme</fullName>
        </alternativeName>
        <alternativeName>
            <fullName evidence="7">Meso-diaminopimelate-adding enzyme</fullName>
        </alternativeName>
        <alternativeName>
            <fullName evidence="7">UDP-MurNAc-L-Ala-D-Glu:meso-diaminopimelate ligase</fullName>
        </alternativeName>
        <alternativeName>
            <fullName evidence="7">UDP-MurNAc-tripeptide synthetase</fullName>
        </alternativeName>
        <alternativeName>
            <fullName evidence="7">UDP-N-acetylmuramyl-tripeptide synthetase</fullName>
        </alternativeName>
    </domain>
    <domain>
        <recommendedName>
            <fullName evidence="8">UDP-N-acetylmuramoyl-tripeptide--D-alanyl-D-alanine ligase</fullName>
            <ecNumber evidence="8">6.3.2.10</ecNumber>
        </recommendedName>
        <alternativeName>
            <fullName evidence="8">D-alanyl-D-alanine-adding enzyme</fullName>
        </alternativeName>
    </domain>
</protein>
<evidence type="ECO:0000259" key="12">
    <source>
        <dbReference type="Pfam" id="PF02875"/>
    </source>
</evidence>
<accession>A0A2T0XP72</accession>
<feature type="domain" description="Mur ligase C-terminal" evidence="12">
    <location>
        <begin position="345"/>
        <end position="479"/>
    </location>
</feature>
<keyword evidence="4 8" id="KW-0573">Peptidoglycan synthesis</keyword>
<feature type="binding site" evidence="7">
    <location>
        <position position="193"/>
    </location>
    <ligand>
        <name>UDP-N-acetyl-alpha-D-muramoyl-L-alanyl-D-glutamate</name>
        <dbReference type="ChEBI" id="CHEBI:83900"/>
    </ligand>
</feature>
<keyword evidence="8 14" id="KW-0436">Ligase</keyword>
<comment type="caution">
    <text evidence="7">Lacks conserved residue(s) required for the propagation of feature annotation.</text>
</comment>
<reference evidence="14 15" key="1">
    <citation type="submission" date="2018-03" db="EMBL/GenBank/DDBJ databases">
        <title>Genomic Encyclopedia of Type Strains, Phase III (KMG-III): the genomes of soil and plant-associated and newly described type strains.</title>
        <authorList>
            <person name="Whitman W."/>
        </authorList>
    </citation>
    <scope>NUCLEOTIDE SEQUENCE [LARGE SCALE GENOMIC DNA]</scope>
    <source>
        <strain evidence="14 15">MWH-P2sevCIIIb</strain>
    </source>
</reference>
<comment type="catalytic activity">
    <reaction evidence="7">
        <text>UDP-N-acetyl-alpha-D-muramoyl-L-alanyl-D-glutamate + meso-2,6-diaminopimelate + ATP = UDP-N-acetyl-alpha-D-muramoyl-L-alanyl-gamma-D-glutamyl-meso-2,6-diaminopimelate + ADP + phosphate + H(+)</text>
        <dbReference type="Rhea" id="RHEA:23676"/>
        <dbReference type="ChEBI" id="CHEBI:15378"/>
        <dbReference type="ChEBI" id="CHEBI:30616"/>
        <dbReference type="ChEBI" id="CHEBI:43474"/>
        <dbReference type="ChEBI" id="CHEBI:57791"/>
        <dbReference type="ChEBI" id="CHEBI:83900"/>
        <dbReference type="ChEBI" id="CHEBI:83905"/>
        <dbReference type="ChEBI" id="CHEBI:456216"/>
        <dbReference type="EC" id="6.3.2.13"/>
    </reaction>
</comment>
<dbReference type="UniPathway" id="UPA00219"/>
<keyword evidence="2 8" id="KW-0132">Cell division</keyword>
<dbReference type="NCBIfam" id="TIGR01085">
    <property type="entry name" value="murE"/>
    <property type="match status" value="1"/>
</dbReference>
<dbReference type="GO" id="GO:0008360">
    <property type="term" value="P:regulation of cell shape"/>
    <property type="evidence" value="ECO:0007669"/>
    <property type="project" value="UniProtKB-KW"/>
</dbReference>
<feature type="binding site" evidence="7">
    <location>
        <position position="33"/>
    </location>
    <ligand>
        <name>UDP-N-acetyl-alpha-D-muramoyl-L-alanyl-D-glutamate</name>
        <dbReference type="ChEBI" id="CHEBI:83900"/>
    </ligand>
</feature>
<dbReference type="GO" id="GO:0005737">
    <property type="term" value="C:cytoplasm"/>
    <property type="evidence" value="ECO:0007669"/>
    <property type="project" value="UniProtKB-SubCell"/>
</dbReference>
<dbReference type="InterPro" id="IPR036565">
    <property type="entry name" value="Mur-like_cat_sf"/>
</dbReference>
<dbReference type="NCBIfam" id="NF008896">
    <property type="entry name" value="PRK11929.1"/>
    <property type="match status" value="1"/>
</dbReference>
<feature type="binding site" evidence="7">
    <location>
        <position position="477"/>
    </location>
    <ligand>
        <name>meso-2,6-diaminopimelate</name>
        <dbReference type="ChEBI" id="CHEBI:57791"/>
    </ligand>
</feature>
<dbReference type="Gene3D" id="3.40.1190.10">
    <property type="entry name" value="Mur-like, catalytic domain"/>
    <property type="match status" value="2"/>
</dbReference>
<feature type="short sequence motif" description="Meso-diaminopimelate recognition motif" evidence="7">
    <location>
        <begin position="425"/>
        <end position="428"/>
    </location>
</feature>
<evidence type="ECO:0000256" key="8">
    <source>
        <dbReference type="HAMAP-Rule" id="MF_02019"/>
    </source>
</evidence>
<comment type="cofactor">
    <cofactor evidence="7">
        <name>Mg(2+)</name>
        <dbReference type="ChEBI" id="CHEBI:18420"/>
    </cofactor>
</comment>
<evidence type="ECO:0000259" key="13">
    <source>
        <dbReference type="Pfam" id="PF08245"/>
    </source>
</evidence>
<feature type="binding site" evidence="7">
    <location>
        <position position="401"/>
    </location>
    <ligand>
        <name>meso-2,6-diaminopimelate</name>
        <dbReference type="ChEBI" id="CHEBI:57791"/>
    </ligand>
</feature>
<dbReference type="AlphaFoldDB" id="A0A2T0XP72"/>
<sequence length="946" mass="100106">MHSSLIEATTDTQTLIDLLRLHSSPQANLSGNSRAIQIGDVFVACDGVIGDGRRYVGDAVSRGAAAVLIDVTDESEYQQFVLSVAPQGALLLGVVGLKQRMAELADRWYGQPSSHLHIVAVTGTNGKTSCVNWLATALNSLGLKAGTIGTLGVSFPDGRLESSDLTTPDVISVHRALASLRAAGAEYVAIEASSVGIEQGRLSGVRLAVAAFTNLSHDHLDYHGDMASYEAAKRALFDWPELTRAVINIEDVVGQRFAQSMRFKALTYSTKLSQLADIRAAAVKLGSASVNFDLCVKQAMQPIAVKVVGQHNVSNLLCVAGVLSELGVDAGRIAGALGSLTSVDGRLQYVEPVVADPSLPSVVVDYAHTPDALQRVLTSLIPLAHAGGGKLWCVFGCGGDRDSAKRPMMGRIAADAADYVVLTSDNPRHESAQLILEQIRSGLSATHLNVATEADRAQAILTTIFKAQPNDLVLLAGKGHETYQEIGNVRYPFDDRQWARAALLLRREPSIQTDSRKLRAGEVFLALRGDQFDGHAYLQQVAQAGACAAIVAEPVLAAAIPQIALGETRAALLQLGKAWRSQFNIPVIAVTGSNGKTTTKEMISSVLAAWLGADNQLATQGNLNNDLGVPLTLLRLRSIHRAAVIELGMNHPGEISIIADATKPTVALVNNAQREHQEFMATIEAVAVENGQVFRSLPAEGIAVFPAADEYSSLWSTLAGKCRQQSFGLQSDATVYATDLEVDAFGSSLHLHAPAGESRLTLSIPGMHNVRNALAAAACCLAAGAPISAVSRGLAGFSAVKGRMQCHRIAPDSILIDDTYNANPDSVRAAIDVLAGMQSPTVLVLGDMGEVGANGPAMHHEVGAYARQRGINHLVTLGDATQETARAFGVAAVVCESVEQAVDAIRSLNPVSLLIKGSRFMCMERIVSRCLEISEAAHSDMVKHAV</sequence>
<keyword evidence="8" id="KW-0963">Cytoplasm</keyword>
<feature type="binding site" evidence="7">
    <location>
        <begin position="166"/>
        <end position="167"/>
    </location>
    <ligand>
        <name>UDP-N-acetyl-alpha-D-muramoyl-L-alanyl-D-glutamate</name>
        <dbReference type="ChEBI" id="CHEBI:83900"/>
    </ligand>
</feature>
<evidence type="ECO:0000256" key="3">
    <source>
        <dbReference type="ARBA" id="ARBA00022960"/>
    </source>
</evidence>
<dbReference type="Gene3D" id="3.40.1390.10">
    <property type="entry name" value="MurE/MurF, N-terminal domain"/>
    <property type="match status" value="2"/>
</dbReference>
<feature type="domain" description="Mur ligase C-terminal" evidence="12">
    <location>
        <begin position="802"/>
        <end position="918"/>
    </location>
</feature>
<keyword evidence="7" id="KW-0460">Magnesium</keyword>
<evidence type="ECO:0000256" key="7">
    <source>
        <dbReference type="HAMAP-Rule" id="MF_00208"/>
    </source>
</evidence>
<dbReference type="EC" id="6.3.2.13" evidence="7"/>
<name>A0A2T0XP72_9BURK</name>
<dbReference type="InterPro" id="IPR035911">
    <property type="entry name" value="MurE/MurF_N"/>
</dbReference>
<feature type="domain" description="Mur ligase central" evidence="13">
    <location>
        <begin position="121"/>
        <end position="322"/>
    </location>
</feature>
<organism evidence="14 15">
    <name type="scientific">Jezberella montanilacus</name>
    <dbReference type="NCBI Taxonomy" id="323426"/>
    <lineage>
        <taxon>Bacteria</taxon>
        <taxon>Pseudomonadati</taxon>
        <taxon>Pseudomonadota</taxon>
        <taxon>Betaproteobacteria</taxon>
        <taxon>Burkholderiales</taxon>
        <taxon>Alcaligenaceae</taxon>
        <taxon>Jezberella</taxon>
    </lineage>
</organism>
<evidence type="ECO:0000313" key="15">
    <source>
        <dbReference type="Proteomes" id="UP000238308"/>
    </source>
</evidence>
<dbReference type="RefSeq" id="WP_106226140.1">
    <property type="nucleotide sequence ID" value="NZ_PVTV01000003.1"/>
</dbReference>
<dbReference type="SUPFAM" id="SSF53623">
    <property type="entry name" value="MurD-like peptide ligases, catalytic domain"/>
    <property type="match status" value="2"/>
</dbReference>
<keyword evidence="6 8" id="KW-0961">Cell wall biogenesis/degradation</keyword>
<feature type="binding site" evidence="7">
    <location>
        <position position="481"/>
    </location>
    <ligand>
        <name>meso-2,6-diaminopimelate</name>
        <dbReference type="ChEBI" id="CHEBI:57791"/>
    </ligand>
</feature>
<evidence type="ECO:0000256" key="6">
    <source>
        <dbReference type="ARBA" id="ARBA00023316"/>
    </source>
</evidence>
<dbReference type="InterPro" id="IPR005863">
    <property type="entry name" value="UDP-N-AcMur_synth"/>
</dbReference>
<dbReference type="GO" id="GO:0000287">
    <property type="term" value="F:magnesium ion binding"/>
    <property type="evidence" value="ECO:0007669"/>
    <property type="project" value="UniProtKB-UniRule"/>
</dbReference>
<comment type="caution">
    <text evidence="14">The sequence shown here is derived from an EMBL/GenBank/DDBJ whole genome shotgun (WGS) entry which is preliminary data.</text>
</comment>
<keyword evidence="8" id="KW-0067">ATP-binding</keyword>
<dbReference type="NCBIfam" id="TIGR01143">
    <property type="entry name" value="murF"/>
    <property type="match status" value="1"/>
</dbReference>
<comment type="catalytic activity">
    <reaction evidence="8 10">
        <text>D-alanyl-D-alanine + UDP-N-acetyl-alpha-D-muramoyl-L-alanyl-gamma-D-glutamyl-meso-2,6-diaminopimelate + ATP = UDP-N-acetyl-alpha-D-muramoyl-L-alanyl-gamma-D-glutamyl-meso-2,6-diaminopimeloyl-D-alanyl-D-alanine + ADP + phosphate + H(+)</text>
        <dbReference type="Rhea" id="RHEA:28374"/>
        <dbReference type="ChEBI" id="CHEBI:15378"/>
        <dbReference type="ChEBI" id="CHEBI:30616"/>
        <dbReference type="ChEBI" id="CHEBI:43474"/>
        <dbReference type="ChEBI" id="CHEBI:57822"/>
        <dbReference type="ChEBI" id="CHEBI:61386"/>
        <dbReference type="ChEBI" id="CHEBI:83905"/>
        <dbReference type="ChEBI" id="CHEBI:456216"/>
        <dbReference type="EC" id="6.3.2.10"/>
    </reaction>
</comment>
<dbReference type="NCBIfam" id="NF001126">
    <property type="entry name" value="PRK00139.1-4"/>
    <property type="match status" value="1"/>
</dbReference>
<dbReference type="InterPro" id="IPR036615">
    <property type="entry name" value="Mur_ligase_C_dom_sf"/>
</dbReference>
<feature type="binding site" evidence="7">
    <location>
        <begin position="425"/>
        <end position="428"/>
    </location>
    <ligand>
        <name>meso-2,6-diaminopimelate</name>
        <dbReference type="ChEBI" id="CHEBI:57791"/>
    </ligand>
</feature>
<dbReference type="GO" id="GO:0071555">
    <property type="term" value="P:cell wall organization"/>
    <property type="evidence" value="ECO:0007669"/>
    <property type="project" value="UniProtKB-KW"/>
</dbReference>
<dbReference type="HAMAP" id="MF_02019">
    <property type="entry name" value="MurF"/>
    <property type="match status" value="1"/>
</dbReference>
<comment type="PTM">
    <text evidence="7">Carboxylation is probably crucial for Mg(2+) binding and, consequently, for the gamma-phosphate positioning of ATP.</text>
</comment>
<dbReference type="GO" id="GO:0009252">
    <property type="term" value="P:peptidoglycan biosynthetic process"/>
    <property type="evidence" value="ECO:0007669"/>
    <property type="project" value="UniProtKB-UniRule"/>
</dbReference>
<dbReference type="Pfam" id="PF02875">
    <property type="entry name" value="Mur_ligase_C"/>
    <property type="match status" value="2"/>
</dbReference>
<dbReference type="InterPro" id="IPR013221">
    <property type="entry name" value="Mur_ligase_cen"/>
</dbReference>
<dbReference type="Pfam" id="PF01225">
    <property type="entry name" value="Mur_ligase"/>
    <property type="match status" value="1"/>
</dbReference>
<comment type="similarity">
    <text evidence="1 7">Belongs to the MurCDEF family. MurE subfamily.</text>
</comment>
<dbReference type="Proteomes" id="UP000238308">
    <property type="component" value="Unassembled WGS sequence"/>
</dbReference>
<evidence type="ECO:0000256" key="4">
    <source>
        <dbReference type="ARBA" id="ARBA00022984"/>
    </source>
</evidence>
<proteinExistence type="inferred from homology"/>
<evidence type="ECO:0000256" key="2">
    <source>
        <dbReference type="ARBA" id="ARBA00022618"/>
    </source>
</evidence>
<dbReference type="InterPro" id="IPR004101">
    <property type="entry name" value="Mur_ligase_C"/>
</dbReference>
<dbReference type="GO" id="GO:0047480">
    <property type="term" value="F:UDP-N-acetylmuramoyl-tripeptide-D-alanyl-D-alanine ligase activity"/>
    <property type="evidence" value="ECO:0007669"/>
    <property type="project" value="UniProtKB-UniRule"/>
</dbReference>
<dbReference type="GO" id="GO:0051301">
    <property type="term" value="P:cell division"/>
    <property type="evidence" value="ECO:0007669"/>
    <property type="project" value="UniProtKB-KW"/>
</dbReference>
<comment type="function">
    <text evidence="7">Catalyzes the addition of meso-diaminopimelic acid to the nucleotide precursor UDP-N-acetylmuramoyl-L-alanyl-D-glutamate (UMAG) in the biosynthesis of bacterial cell-wall peptidoglycan.</text>
</comment>
<dbReference type="GO" id="GO:0005524">
    <property type="term" value="F:ATP binding"/>
    <property type="evidence" value="ECO:0007669"/>
    <property type="project" value="UniProtKB-UniRule"/>
</dbReference>
<dbReference type="PANTHER" id="PTHR23135">
    <property type="entry name" value="MUR LIGASE FAMILY MEMBER"/>
    <property type="match status" value="1"/>
</dbReference>
<feature type="binding site" evidence="8">
    <location>
        <begin position="592"/>
        <end position="598"/>
    </location>
    <ligand>
        <name>ATP</name>
        <dbReference type="ChEBI" id="CHEBI:30616"/>
    </ligand>
</feature>
<evidence type="ECO:0000256" key="5">
    <source>
        <dbReference type="ARBA" id="ARBA00023306"/>
    </source>
</evidence>
<evidence type="ECO:0000256" key="10">
    <source>
        <dbReference type="RuleBase" id="RU004136"/>
    </source>
</evidence>
<feature type="domain" description="Mur ligase N-terminal catalytic" evidence="11">
    <location>
        <begin position="511"/>
        <end position="555"/>
    </location>
</feature>
<feature type="modified residue" description="N6-carboxylysine" evidence="7">
    <location>
        <position position="233"/>
    </location>
</feature>
<dbReference type="EMBL" id="PVTV01000003">
    <property type="protein sequence ID" value="PRZ00731.1"/>
    <property type="molecule type" value="Genomic_DNA"/>
</dbReference>
<comment type="subcellular location">
    <subcellularLocation>
        <location evidence="8 9">Cytoplasm</location>
    </subcellularLocation>
</comment>
<dbReference type="GO" id="GO:0008766">
    <property type="term" value="F:UDP-N-acetylmuramoylalanyl-D-glutamyl-2,6-diaminopimelate-D-alanyl-D-alanine ligase activity"/>
    <property type="evidence" value="ECO:0007669"/>
    <property type="project" value="RHEA"/>
</dbReference>
<keyword evidence="5 8" id="KW-0131">Cell cycle</keyword>
<dbReference type="InterPro" id="IPR005761">
    <property type="entry name" value="UDP-N-AcMur-Glu-dNH2Pim_ligase"/>
</dbReference>
<dbReference type="SUPFAM" id="SSF63418">
    <property type="entry name" value="MurE/MurF N-terminal domain"/>
    <property type="match status" value="2"/>
</dbReference>
<dbReference type="Pfam" id="PF08245">
    <property type="entry name" value="Mur_ligase_M"/>
    <property type="match status" value="2"/>
</dbReference>
<dbReference type="SUPFAM" id="SSF53244">
    <property type="entry name" value="MurD-like peptide ligases, peptide-binding domain"/>
    <property type="match status" value="2"/>
</dbReference>
<feature type="binding site" evidence="7">
    <location>
        <position position="201"/>
    </location>
    <ligand>
        <name>UDP-N-acetyl-alpha-D-muramoyl-L-alanyl-D-glutamate</name>
        <dbReference type="ChEBI" id="CHEBI:83900"/>
    </ligand>
</feature>
<comment type="pathway">
    <text evidence="8 9">Cell wall biogenesis; peptidoglycan biosynthesis.</text>
</comment>
<evidence type="ECO:0000256" key="9">
    <source>
        <dbReference type="RuleBase" id="RU004135"/>
    </source>
</evidence>
<dbReference type="EC" id="6.3.2.10" evidence="8"/>
<dbReference type="OrthoDB" id="9800958at2"/>
<feature type="binding site" evidence="7">
    <location>
        <position position="199"/>
    </location>
    <ligand>
        <name>UDP-N-acetyl-alpha-D-muramoyl-L-alanyl-D-glutamate</name>
        <dbReference type="ChEBI" id="CHEBI:83900"/>
    </ligand>
</feature>